<protein>
    <submittedName>
        <fullName evidence="2">Uncharacterized protein</fullName>
    </submittedName>
</protein>
<dbReference type="GeneID" id="79389799"/>
<evidence type="ECO:0000313" key="3">
    <source>
        <dbReference type="Proteomes" id="UP000515493"/>
    </source>
</evidence>
<proteinExistence type="predicted"/>
<gene>
    <name evidence="2" type="ORF">XSP_002495</name>
</gene>
<accession>A0A8E4ESI2</accession>
<name>A0A8E4ESI2_9XANT</name>
<dbReference type="RefSeq" id="WP_104647933.1">
    <property type="nucleotide sequence ID" value="NZ_JAASRK010000001.1"/>
</dbReference>
<reference evidence="2 3" key="1">
    <citation type="submission" date="2020-07" db="EMBL/GenBank/DDBJ databases">
        <authorList>
            <person name="Teixeira M."/>
        </authorList>
    </citation>
    <scope>NUCLEOTIDE SEQUENCE [LARGE SCALE GENOMIC DNA]</scope>
    <source>
        <strain evidence="2">1</strain>
        <strain evidence="1">Xanthomonas sp. CPBF 367</strain>
    </source>
</reference>
<dbReference type="Proteomes" id="UP000515493">
    <property type="component" value="Chromosome"/>
</dbReference>
<organism evidence="2 3">
    <name type="scientific">Xanthomonas euroxanthea</name>
    <dbReference type="NCBI Taxonomy" id="2259622"/>
    <lineage>
        <taxon>Bacteria</taxon>
        <taxon>Pseudomonadati</taxon>
        <taxon>Pseudomonadota</taxon>
        <taxon>Gammaproteobacteria</taxon>
        <taxon>Lysobacterales</taxon>
        <taxon>Lysobacteraceae</taxon>
        <taxon>Xanthomonas</taxon>
    </lineage>
</organism>
<evidence type="ECO:0000313" key="2">
    <source>
        <dbReference type="EMBL" id="CAD1793028.1"/>
    </source>
</evidence>
<sequence>MSDEEELIITPVPALVAVLLRLEQEKGSALTKAEVIEARDNSTCIALPKSAYEAMVKARGYDDIDADLAWEEWLCIRDSLHLSDEA</sequence>
<dbReference type="EMBL" id="LR861803">
    <property type="protein sequence ID" value="CAD1793028.1"/>
    <property type="molecule type" value="Genomic_DNA"/>
</dbReference>
<dbReference type="EMBL" id="LR824641">
    <property type="protein sequence ID" value="CAD0330373.1"/>
    <property type="molecule type" value="Genomic_DNA"/>
</dbReference>
<dbReference type="AlphaFoldDB" id="A0A8E4ESI2"/>
<evidence type="ECO:0000313" key="1">
    <source>
        <dbReference type="EMBL" id="CAD0330373.1"/>
    </source>
</evidence>
<dbReference type="KEGG" id="xeu:XSP_002495"/>